<dbReference type="InterPro" id="IPR050079">
    <property type="entry name" value="DEAD_box_RNA_helicase"/>
</dbReference>
<feature type="domain" description="Helicase ATP-binding" evidence="5">
    <location>
        <begin position="30"/>
        <end position="200"/>
    </location>
</feature>
<dbReference type="InterPro" id="IPR011545">
    <property type="entry name" value="DEAD/DEAH_box_helicase_dom"/>
</dbReference>
<dbReference type="PROSITE" id="PS51192">
    <property type="entry name" value="HELICASE_ATP_BIND_1"/>
    <property type="match status" value="1"/>
</dbReference>
<evidence type="ECO:0000256" key="3">
    <source>
        <dbReference type="ARBA" id="ARBA00022806"/>
    </source>
</evidence>
<keyword evidence="3 6" id="KW-0347">Helicase</keyword>
<dbReference type="Proteomes" id="UP000621516">
    <property type="component" value="Unassembled WGS sequence"/>
</dbReference>
<dbReference type="AlphaFoldDB" id="A0A8J6PZC3"/>
<evidence type="ECO:0000313" key="6">
    <source>
        <dbReference type="EMBL" id="MBD0822917.1"/>
    </source>
</evidence>
<dbReference type="GO" id="GO:0016787">
    <property type="term" value="F:hydrolase activity"/>
    <property type="evidence" value="ECO:0007669"/>
    <property type="project" value="UniProtKB-KW"/>
</dbReference>
<name>A0A8J6PZC3_9FLAO</name>
<dbReference type="GO" id="GO:0003724">
    <property type="term" value="F:RNA helicase activity"/>
    <property type="evidence" value="ECO:0007669"/>
    <property type="project" value="TreeGrafter"/>
</dbReference>
<keyword evidence="2" id="KW-0378">Hydrolase</keyword>
<dbReference type="EMBL" id="JACVXD010000001">
    <property type="protein sequence ID" value="MBD0822917.1"/>
    <property type="molecule type" value="Genomic_DNA"/>
</dbReference>
<evidence type="ECO:0000256" key="4">
    <source>
        <dbReference type="ARBA" id="ARBA00022840"/>
    </source>
</evidence>
<keyword evidence="1" id="KW-0547">Nucleotide-binding</keyword>
<gene>
    <name evidence="6" type="ORF">ICJ85_02695</name>
</gene>
<dbReference type="RefSeq" id="WP_188222222.1">
    <property type="nucleotide sequence ID" value="NZ_JACVXD010000001.1"/>
</dbReference>
<reference evidence="6 7" key="1">
    <citation type="journal article" date="2018" name="J. Microbiol.">
        <title>Aestuariibaculum marinum sp. nov., a marine bacterium isolated from seawater in South Korea.</title>
        <authorList>
            <person name="Choi J."/>
            <person name="Lee D."/>
            <person name="Jang J.H."/>
            <person name="Cha S."/>
            <person name="Seo T."/>
        </authorList>
    </citation>
    <scope>NUCLEOTIDE SEQUENCE [LARGE SCALE GENOMIC DNA]</scope>
    <source>
        <strain evidence="6 7">IP7</strain>
    </source>
</reference>
<dbReference type="SUPFAM" id="SSF52540">
    <property type="entry name" value="P-loop containing nucleoside triphosphate hydrolases"/>
    <property type="match status" value="1"/>
</dbReference>
<organism evidence="6 7">
    <name type="scientific">Aestuariibaculum marinum</name>
    <dbReference type="NCBI Taxonomy" id="2683592"/>
    <lineage>
        <taxon>Bacteria</taxon>
        <taxon>Pseudomonadati</taxon>
        <taxon>Bacteroidota</taxon>
        <taxon>Flavobacteriia</taxon>
        <taxon>Flavobacteriales</taxon>
        <taxon>Flavobacteriaceae</taxon>
    </lineage>
</organism>
<comment type="caution">
    <text evidence="6">The sequence shown here is derived from an EMBL/GenBank/DDBJ whole genome shotgun (WGS) entry which is preliminary data.</text>
</comment>
<dbReference type="SMART" id="SM00487">
    <property type="entry name" value="DEXDc"/>
    <property type="match status" value="1"/>
</dbReference>
<dbReference type="PANTHER" id="PTHR47959">
    <property type="entry name" value="ATP-DEPENDENT RNA HELICASE RHLE-RELATED"/>
    <property type="match status" value="1"/>
</dbReference>
<dbReference type="GO" id="GO:0005829">
    <property type="term" value="C:cytosol"/>
    <property type="evidence" value="ECO:0007669"/>
    <property type="project" value="TreeGrafter"/>
</dbReference>
<evidence type="ECO:0000313" key="7">
    <source>
        <dbReference type="Proteomes" id="UP000621516"/>
    </source>
</evidence>
<keyword evidence="4" id="KW-0067">ATP-binding</keyword>
<dbReference type="Pfam" id="PF00270">
    <property type="entry name" value="DEAD"/>
    <property type="match status" value="1"/>
</dbReference>
<protein>
    <submittedName>
        <fullName evidence="6">DEAD/DEAH box helicase</fullName>
    </submittedName>
</protein>
<proteinExistence type="predicted"/>
<evidence type="ECO:0000256" key="1">
    <source>
        <dbReference type="ARBA" id="ARBA00022741"/>
    </source>
</evidence>
<dbReference type="GO" id="GO:0005524">
    <property type="term" value="F:ATP binding"/>
    <property type="evidence" value="ECO:0007669"/>
    <property type="project" value="UniProtKB-KW"/>
</dbReference>
<dbReference type="InterPro" id="IPR014001">
    <property type="entry name" value="Helicase_ATP-bd"/>
</dbReference>
<dbReference type="InterPro" id="IPR027417">
    <property type="entry name" value="P-loop_NTPase"/>
</dbReference>
<evidence type="ECO:0000256" key="2">
    <source>
        <dbReference type="ARBA" id="ARBA00022801"/>
    </source>
</evidence>
<keyword evidence="7" id="KW-1185">Reference proteome</keyword>
<dbReference type="PANTHER" id="PTHR47959:SF13">
    <property type="entry name" value="ATP-DEPENDENT RNA HELICASE RHLE"/>
    <property type="match status" value="1"/>
</dbReference>
<accession>A0A8J6PZC3</accession>
<evidence type="ECO:0000259" key="5">
    <source>
        <dbReference type="PROSITE" id="PS51192"/>
    </source>
</evidence>
<dbReference type="Gene3D" id="3.40.50.300">
    <property type="entry name" value="P-loop containing nucleotide triphosphate hydrolases"/>
    <property type="match status" value="1"/>
</dbReference>
<dbReference type="GO" id="GO:0003676">
    <property type="term" value="F:nucleic acid binding"/>
    <property type="evidence" value="ECO:0007669"/>
    <property type="project" value="InterPro"/>
</dbReference>
<sequence length="204" mass="23368">MSFKKLLEPLKENLNQNGIVEPNKLQSKIISRIKGGSSMIVVAPNEAGKTTSLVISVINKLKTAFEDAPRALIFVKDKQSALDLEATFQTYAKGTDLRFYCAYDEYDIEAQREDIYVGVDVIIGTPKRINKLFYLNSINLNKLQLFIVEDADFVFKGNLTSEINRTPESIGRCQYLVFTDYYDDRFERWEETFMYNAETVVLKG</sequence>